<proteinExistence type="predicted"/>
<dbReference type="Proteomes" id="UP000515291">
    <property type="component" value="Chromosome"/>
</dbReference>
<sequence>MSFISIQRTPLSEAPSETAPLDATSFTAICLTTCKRLPAMRRTAEAQRLDRLVTAGAWTDAALALIAIELPRWQLRRLAYDEGEWHCALSHQRDLPDWLDSAVETHHPDMAMAILDAFRAVVSRGGTPHLTQAPVRVIQPTDSEPMLCENYC</sequence>
<dbReference type="AlphaFoldDB" id="A0A7G6TSR9"/>
<accession>A0A7G6TSR9</accession>
<organism evidence="1 2">
    <name type="scientific">Tardiphaga robiniae</name>
    <dbReference type="NCBI Taxonomy" id="943830"/>
    <lineage>
        <taxon>Bacteria</taxon>
        <taxon>Pseudomonadati</taxon>
        <taxon>Pseudomonadota</taxon>
        <taxon>Alphaproteobacteria</taxon>
        <taxon>Hyphomicrobiales</taxon>
        <taxon>Nitrobacteraceae</taxon>
        <taxon>Tardiphaga</taxon>
    </lineage>
</organism>
<name>A0A7G6TSR9_9BRAD</name>
<evidence type="ECO:0000313" key="2">
    <source>
        <dbReference type="Proteomes" id="UP000515291"/>
    </source>
</evidence>
<dbReference type="KEGG" id="trb:HB776_24525"/>
<dbReference type="RefSeq" id="WP_184512552.1">
    <property type="nucleotide sequence ID" value="NZ_CP050292.1"/>
</dbReference>
<reference evidence="2" key="1">
    <citation type="journal article" date="2020" name="Mol. Plant Microbe">
        <title>Rhizobial microsymbionts of the narrowly endemic Oxytropis species growing in Kamchatka are characterized by significant genetic diversity and possess a set of genes that are associated with T3SS and T6SS secretion systems and can affect the development of symbiosis.</title>
        <authorList>
            <person name="Safronova V."/>
            <person name="Guro P."/>
            <person name="Sazanova A."/>
            <person name="Kuznetsova I."/>
            <person name="Belimov A."/>
            <person name="Yakubov V."/>
            <person name="Chirak E."/>
            <person name="Afonin A."/>
            <person name="Gogolev Y."/>
            <person name="Andronov E."/>
            <person name="Tikhonovich I."/>
        </authorList>
    </citation>
    <scope>NUCLEOTIDE SEQUENCE [LARGE SCALE GENOMIC DNA]</scope>
    <source>
        <strain evidence="2">581</strain>
    </source>
</reference>
<gene>
    <name evidence="1" type="ORF">HB776_24525</name>
</gene>
<evidence type="ECO:0000313" key="1">
    <source>
        <dbReference type="EMBL" id="QND69801.1"/>
    </source>
</evidence>
<dbReference type="EMBL" id="CP050292">
    <property type="protein sequence ID" value="QND69801.1"/>
    <property type="molecule type" value="Genomic_DNA"/>
</dbReference>
<protein>
    <submittedName>
        <fullName evidence="1">Uncharacterized protein</fullName>
    </submittedName>
</protein>